<proteinExistence type="predicted"/>
<dbReference type="GO" id="GO:0006753">
    <property type="term" value="P:nucleoside phosphate metabolic process"/>
    <property type="evidence" value="ECO:0007669"/>
    <property type="project" value="TreeGrafter"/>
</dbReference>
<dbReference type="RefSeq" id="WP_211469046.1">
    <property type="nucleotide sequence ID" value="NZ_JAGSXH010000057.1"/>
</dbReference>
<accession>A0A8J7WPY6</accession>
<evidence type="ECO:0000313" key="4">
    <source>
        <dbReference type="Proteomes" id="UP000677913"/>
    </source>
</evidence>
<name>A0A8J7WPY6_9ACTN</name>
<dbReference type="InterPro" id="IPR000086">
    <property type="entry name" value="NUDIX_hydrolase_dom"/>
</dbReference>
<protein>
    <submittedName>
        <fullName evidence="3">NUDIX hydrolase</fullName>
    </submittedName>
</protein>
<dbReference type="PANTHER" id="PTHR11839">
    <property type="entry name" value="UDP/ADP-SUGAR PYROPHOSPHATASE"/>
    <property type="match status" value="1"/>
</dbReference>
<dbReference type="GO" id="GO:0016787">
    <property type="term" value="F:hydrolase activity"/>
    <property type="evidence" value="ECO:0007669"/>
    <property type="project" value="UniProtKB-KW"/>
</dbReference>
<evidence type="ECO:0000313" key="3">
    <source>
        <dbReference type="EMBL" id="MBS2964685.1"/>
    </source>
</evidence>
<gene>
    <name evidence="3" type="ORF">KGA66_16630</name>
</gene>
<dbReference type="Proteomes" id="UP000677913">
    <property type="component" value="Unassembled WGS sequence"/>
</dbReference>
<evidence type="ECO:0000256" key="1">
    <source>
        <dbReference type="ARBA" id="ARBA00022801"/>
    </source>
</evidence>
<reference evidence="3" key="1">
    <citation type="submission" date="2021-04" db="EMBL/GenBank/DDBJ databases">
        <title>Genome based classification of Actinospica acidithermotolerans sp. nov., an actinobacterium isolated from an Indonesian hot spring.</title>
        <authorList>
            <person name="Kusuma A.B."/>
            <person name="Putra K.E."/>
            <person name="Nafisah S."/>
            <person name="Loh J."/>
            <person name="Nouioui I."/>
            <person name="Goodfellow M."/>
        </authorList>
    </citation>
    <scope>NUCLEOTIDE SEQUENCE</scope>
    <source>
        <strain evidence="3">DSM 45618</strain>
    </source>
</reference>
<dbReference type="SUPFAM" id="SSF55811">
    <property type="entry name" value="Nudix"/>
    <property type="match status" value="1"/>
</dbReference>
<sequence length="211" mass="23275">MTFALSDSPEEWPVELTEDLASGGITTYRRDRVRMPSGKAQQREYTLHPGAVAVLALDDDDNVLVITQYRHPVRRRLVELPAGLHDQRGDGEEPLVAAQRELREETDLRAAHWRVLADFYNTAGSSDEASRVYLARDISAADGDPHDREDEEADMGRHWVAFDELLRAVLAGKVGTAATVAGVLALAAVRARPGGLDELRPADAPWDARPF</sequence>
<dbReference type="AlphaFoldDB" id="A0A8J7WPY6"/>
<dbReference type="PROSITE" id="PS51462">
    <property type="entry name" value="NUDIX"/>
    <property type="match status" value="1"/>
</dbReference>
<keyword evidence="4" id="KW-1185">Reference proteome</keyword>
<comment type="caution">
    <text evidence="3">The sequence shown here is derived from an EMBL/GenBank/DDBJ whole genome shotgun (WGS) entry which is preliminary data.</text>
</comment>
<feature type="domain" description="Nudix hydrolase" evidence="2">
    <location>
        <begin position="46"/>
        <end position="182"/>
    </location>
</feature>
<dbReference type="Gene3D" id="3.90.79.10">
    <property type="entry name" value="Nucleoside Triphosphate Pyrophosphohydrolase"/>
    <property type="match status" value="1"/>
</dbReference>
<organism evidence="3 4">
    <name type="scientific">Actinocrinis puniceicyclus</name>
    <dbReference type="NCBI Taxonomy" id="977794"/>
    <lineage>
        <taxon>Bacteria</taxon>
        <taxon>Bacillati</taxon>
        <taxon>Actinomycetota</taxon>
        <taxon>Actinomycetes</taxon>
        <taxon>Catenulisporales</taxon>
        <taxon>Actinospicaceae</taxon>
        <taxon>Actinocrinis</taxon>
    </lineage>
</organism>
<dbReference type="EMBL" id="JAGSXH010000057">
    <property type="protein sequence ID" value="MBS2964685.1"/>
    <property type="molecule type" value="Genomic_DNA"/>
</dbReference>
<dbReference type="GO" id="GO:0005829">
    <property type="term" value="C:cytosol"/>
    <property type="evidence" value="ECO:0007669"/>
    <property type="project" value="TreeGrafter"/>
</dbReference>
<dbReference type="Pfam" id="PF00293">
    <property type="entry name" value="NUDIX"/>
    <property type="match status" value="1"/>
</dbReference>
<dbReference type="InterPro" id="IPR015797">
    <property type="entry name" value="NUDIX_hydrolase-like_dom_sf"/>
</dbReference>
<keyword evidence="1 3" id="KW-0378">Hydrolase</keyword>
<evidence type="ECO:0000259" key="2">
    <source>
        <dbReference type="PROSITE" id="PS51462"/>
    </source>
</evidence>
<dbReference type="GO" id="GO:0019693">
    <property type="term" value="P:ribose phosphate metabolic process"/>
    <property type="evidence" value="ECO:0007669"/>
    <property type="project" value="TreeGrafter"/>
</dbReference>
<dbReference type="PANTHER" id="PTHR11839:SF31">
    <property type="entry name" value="ADP-RIBOSE PYROPHOSPHATASE"/>
    <property type="match status" value="1"/>
</dbReference>